<organism evidence="1 2">
    <name type="scientific">Pseudonocardia broussonetiae</name>
    <dbReference type="NCBI Taxonomy" id="2736640"/>
    <lineage>
        <taxon>Bacteria</taxon>
        <taxon>Bacillati</taxon>
        <taxon>Actinomycetota</taxon>
        <taxon>Actinomycetes</taxon>
        <taxon>Pseudonocardiales</taxon>
        <taxon>Pseudonocardiaceae</taxon>
        <taxon>Pseudonocardia</taxon>
    </lineage>
</organism>
<name>A0A6M6JQD0_9PSEU</name>
<proteinExistence type="predicted"/>
<gene>
    <name evidence="1" type="ORF">HOP40_00360</name>
</gene>
<dbReference type="KEGG" id="pbro:HOP40_00360"/>
<reference evidence="1 2" key="1">
    <citation type="submission" date="2020-05" db="EMBL/GenBank/DDBJ databases">
        <authorList>
            <person name="Mo P."/>
        </authorList>
    </citation>
    <scope>NUCLEOTIDE SEQUENCE [LARGE SCALE GENOMIC DNA]</scope>
    <source>
        <strain evidence="1 2">Gen01</strain>
    </source>
</reference>
<evidence type="ECO:0000313" key="2">
    <source>
        <dbReference type="Proteomes" id="UP000505377"/>
    </source>
</evidence>
<dbReference type="Proteomes" id="UP000505377">
    <property type="component" value="Chromosome"/>
</dbReference>
<dbReference type="AlphaFoldDB" id="A0A6M6JQD0"/>
<dbReference type="EMBL" id="CP053564">
    <property type="protein sequence ID" value="QJY50274.1"/>
    <property type="molecule type" value="Genomic_DNA"/>
</dbReference>
<keyword evidence="2" id="KW-1185">Reference proteome</keyword>
<evidence type="ECO:0000313" key="1">
    <source>
        <dbReference type="EMBL" id="QJY50274.1"/>
    </source>
</evidence>
<accession>A0A6M6JQD0</accession>
<protein>
    <submittedName>
        <fullName evidence="1">Uncharacterized protein</fullName>
    </submittedName>
</protein>
<sequence>MPLHEASRLRAAAHHARRAYPGPIGELLARELTAHAEFGYRFAADHLLTRLVAEVLRTPLAPVVPS</sequence>